<dbReference type="RefSeq" id="WP_139033772.1">
    <property type="nucleotide sequence ID" value="NZ_VDDA01000001.1"/>
</dbReference>
<sequence>MDPDLVRAITAALDSRTGDGAGPAAMGRRSPVSLETSISRQNSLWDALELAGQAQSSDAASGRAAFQ</sequence>
<accession>A0A5C4LMC9</accession>
<reference evidence="1 2" key="1">
    <citation type="submission" date="2019-06" db="EMBL/GenBank/DDBJ databases">
        <title>Genome of Methylobacterium sp. 17Sr1-39.</title>
        <authorList>
            <person name="Seo T."/>
        </authorList>
    </citation>
    <scope>NUCLEOTIDE SEQUENCE [LARGE SCALE GENOMIC DNA]</scope>
    <source>
        <strain evidence="1 2">17Sr1-39</strain>
    </source>
</reference>
<dbReference type="Proteomes" id="UP000305267">
    <property type="component" value="Unassembled WGS sequence"/>
</dbReference>
<evidence type="ECO:0000313" key="1">
    <source>
        <dbReference type="EMBL" id="TNC15951.1"/>
    </source>
</evidence>
<comment type="caution">
    <text evidence="1">The sequence shown here is derived from an EMBL/GenBank/DDBJ whole genome shotgun (WGS) entry which is preliminary data.</text>
</comment>
<evidence type="ECO:0000313" key="2">
    <source>
        <dbReference type="Proteomes" id="UP000305267"/>
    </source>
</evidence>
<gene>
    <name evidence="1" type="ORF">FF100_01405</name>
</gene>
<name>A0A5C4LMC9_9HYPH</name>
<protein>
    <submittedName>
        <fullName evidence="1">Uncharacterized protein</fullName>
    </submittedName>
</protein>
<organism evidence="1 2">
    <name type="scientific">Methylobacterium terricola</name>
    <dbReference type="NCBI Taxonomy" id="2583531"/>
    <lineage>
        <taxon>Bacteria</taxon>
        <taxon>Pseudomonadati</taxon>
        <taxon>Pseudomonadota</taxon>
        <taxon>Alphaproteobacteria</taxon>
        <taxon>Hyphomicrobiales</taxon>
        <taxon>Methylobacteriaceae</taxon>
        <taxon>Methylobacterium</taxon>
    </lineage>
</organism>
<dbReference type="AlphaFoldDB" id="A0A5C4LMC9"/>
<proteinExistence type="predicted"/>
<dbReference type="OrthoDB" id="9978874at2"/>
<dbReference type="EMBL" id="VDDA01000001">
    <property type="protein sequence ID" value="TNC15951.1"/>
    <property type="molecule type" value="Genomic_DNA"/>
</dbReference>
<keyword evidence="2" id="KW-1185">Reference proteome</keyword>